<dbReference type="AlphaFoldDB" id="A0A1H8FSI7"/>
<dbReference type="EMBL" id="FOAP01000038">
    <property type="protein sequence ID" value="SEN34068.1"/>
    <property type="molecule type" value="Genomic_DNA"/>
</dbReference>
<keyword evidence="2" id="KW-1185">Reference proteome</keyword>
<dbReference type="Proteomes" id="UP000182719">
    <property type="component" value="Unassembled WGS sequence"/>
</dbReference>
<protein>
    <recommendedName>
        <fullName evidence="3">Dickkopf N-terminal cysteine-rich domain-containing protein</fullName>
    </recommendedName>
</protein>
<sequence length="128" mass="13861">MGVGLAFFLLLPMALILGNLTNPASSLHKQQERHISPVLDAAARAQLGTYHRSCKLSADCEPPLGCLVDGRIGQIYCADSQCNTDLDCPEGLVCRNSSTTGKGPMVRLCIPLARIDHRGRDHRVGTHR</sequence>
<reference evidence="2" key="1">
    <citation type="submission" date="2016-10" db="EMBL/GenBank/DDBJ databases">
        <authorList>
            <person name="Varghese N."/>
            <person name="Submissions S."/>
        </authorList>
    </citation>
    <scope>NUCLEOTIDE SEQUENCE [LARGE SCALE GENOMIC DNA]</scope>
    <source>
        <strain evidence="2">DSM 17044</strain>
    </source>
</reference>
<evidence type="ECO:0008006" key="3">
    <source>
        <dbReference type="Google" id="ProtNLM"/>
    </source>
</evidence>
<gene>
    <name evidence="1" type="ORF">SAMN05444354_13841</name>
</gene>
<organism evidence="1 2">
    <name type="scientific">Stigmatella aurantiaca</name>
    <dbReference type="NCBI Taxonomy" id="41"/>
    <lineage>
        <taxon>Bacteria</taxon>
        <taxon>Pseudomonadati</taxon>
        <taxon>Myxococcota</taxon>
        <taxon>Myxococcia</taxon>
        <taxon>Myxococcales</taxon>
        <taxon>Cystobacterineae</taxon>
        <taxon>Archangiaceae</taxon>
        <taxon>Stigmatella</taxon>
    </lineage>
</organism>
<accession>A0A1H8FSI7</accession>
<evidence type="ECO:0000313" key="2">
    <source>
        <dbReference type="Proteomes" id="UP000182719"/>
    </source>
</evidence>
<evidence type="ECO:0000313" key="1">
    <source>
        <dbReference type="EMBL" id="SEN34068.1"/>
    </source>
</evidence>
<proteinExistence type="predicted"/>
<name>A0A1H8FSI7_STIAU</name>